<dbReference type="EMBL" id="BARU01028729">
    <property type="protein sequence ID" value="GAH73911.1"/>
    <property type="molecule type" value="Genomic_DNA"/>
</dbReference>
<dbReference type="AlphaFoldDB" id="X1HUQ8"/>
<comment type="caution">
    <text evidence="1">The sequence shown here is derived from an EMBL/GenBank/DDBJ whole genome shotgun (WGS) entry which is preliminary data.</text>
</comment>
<reference evidence="1" key="1">
    <citation type="journal article" date="2014" name="Front. Microbiol.">
        <title>High frequency of phylogenetically diverse reductive dehalogenase-homologous genes in deep subseafloor sedimentary metagenomes.</title>
        <authorList>
            <person name="Kawai M."/>
            <person name="Futagami T."/>
            <person name="Toyoda A."/>
            <person name="Takaki Y."/>
            <person name="Nishi S."/>
            <person name="Hori S."/>
            <person name="Arai W."/>
            <person name="Tsubouchi T."/>
            <person name="Morono Y."/>
            <person name="Uchiyama I."/>
            <person name="Ito T."/>
            <person name="Fujiyama A."/>
            <person name="Inagaki F."/>
            <person name="Takami H."/>
        </authorList>
    </citation>
    <scope>NUCLEOTIDE SEQUENCE</scope>
    <source>
        <strain evidence="1">Expedition CK06-06</strain>
    </source>
</reference>
<protein>
    <submittedName>
        <fullName evidence="1">Uncharacterized protein</fullName>
    </submittedName>
</protein>
<gene>
    <name evidence="1" type="ORF">S03H2_45812</name>
</gene>
<feature type="non-terminal residue" evidence="1">
    <location>
        <position position="87"/>
    </location>
</feature>
<evidence type="ECO:0000313" key="1">
    <source>
        <dbReference type="EMBL" id="GAH73911.1"/>
    </source>
</evidence>
<name>X1HUQ8_9ZZZZ</name>
<proteinExistence type="predicted"/>
<accession>X1HUQ8</accession>
<sequence>MKDILSDLKVILQRTEIPAKEFNDFSKELKSKEVKNYIEALSKGSKAEQALREVFFTNNSKFAQFLFKNVFPEVSQEGGFLDYLIKA</sequence>
<organism evidence="1">
    <name type="scientific">marine sediment metagenome</name>
    <dbReference type="NCBI Taxonomy" id="412755"/>
    <lineage>
        <taxon>unclassified sequences</taxon>
        <taxon>metagenomes</taxon>
        <taxon>ecological metagenomes</taxon>
    </lineage>
</organism>